<sequence length="665" mass="72164">MTEVVFFPGNESVPPTQTVAIIGAGPRGTGVLERLGANLEPLAPGRRLEVHLIDPFPPGPGRVWRHAQSPLLRMNSMAEDVTMFTDDSVTCEGPIRPGPSLSEWATLAQTGRIDGSALCPHVLDEVHSLTGTTFPTRRLQSAYLTWFFEQTVAGLGDNVTVHVHKDTVVRVTGGEDEPQLVWLATTSEPVVADVVVFALGHLDSAADDEQSALARYAEKHGLFYLPPEYSADSDLDGIQPGQDVLMRGFGLAFIDLMVLLTEGRGGKYRPEADGTLTYLPSGEEPRLFVGSRRGVPYHSKTNYRLLAGRPPLPRFFGPDAVAHLVSQHAPVDFRSHVWPLMAKDIAWGHYHELFNGHPDRVLVTWAEFAERFAGLTWDTDGMRALVAETVPDADDRLDLSALDHPLQGLRFETFGELQDHLCALIREDVDRRSTDQHSADLGAFAGLLSAFVNLAPLAAARRLTTISYVRDVGGWWLGFFSFLASGPPGHRLEELLALSRAGIVHFVGAGMRVDTVDGQFAAHGSSSPHTVRATALIEARIPKPTLERTTNDLLRSLYESGDGAPEVLLEPRHGTGQLLVSPTDLRLVNSAGRAHPRRFALGAPTSVVAVAAFSRPKVNSPAFRQNDLVARAVLRTPWPARSTCAAAAEDVSPGHTARGGPGRPR</sequence>
<dbReference type="InterPro" id="IPR038732">
    <property type="entry name" value="HpyO/CreE_NAD-binding"/>
</dbReference>
<proteinExistence type="predicted"/>
<dbReference type="Proteomes" id="UP001519332">
    <property type="component" value="Unassembled WGS sequence"/>
</dbReference>
<comment type="caution">
    <text evidence="3">The sequence shown here is derived from an EMBL/GenBank/DDBJ whole genome shotgun (WGS) entry which is preliminary data.</text>
</comment>
<gene>
    <name evidence="3" type="ORF">JOF56_000508</name>
</gene>
<dbReference type="Pfam" id="PF13454">
    <property type="entry name" value="NAD_binding_9"/>
    <property type="match status" value="1"/>
</dbReference>
<protein>
    <submittedName>
        <fullName evidence="3">NAD(P)/FAD-binding protein YdhS</fullName>
    </submittedName>
</protein>
<dbReference type="InterPro" id="IPR036188">
    <property type="entry name" value="FAD/NAD-bd_sf"/>
</dbReference>
<dbReference type="PANTHER" id="PTHR40254:SF1">
    <property type="entry name" value="BLR0577 PROTEIN"/>
    <property type="match status" value="1"/>
</dbReference>
<organism evidence="3 4">
    <name type="scientific">Kibdelosporangium banguiense</name>
    <dbReference type="NCBI Taxonomy" id="1365924"/>
    <lineage>
        <taxon>Bacteria</taxon>
        <taxon>Bacillati</taxon>
        <taxon>Actinomycetota</taxon>
        <taxon>Actinomycetes</taxon>
        <taxon>Pseudonocardiales</taxon>
        <taxon>Pseudonocardiaceae</taxon>
        <taxon>Kibdelosporangium</taxon>
    </lineage>
</organism>
<name>A0ABS4T8H2_9PSEU</name>
<accession>A0ABS4T8H2</accession>
<feature type="region of interest" description="Disordered" evidence="1">
    <location>
        <begin position="644"/>
        <end position="665"/>
    </location>
</feature>
<evidence type="ECO:0000256" key="1">
    <source>
        <dbReference type="SAM" id="MobiDB-lite"/>
    </source>
</evidence>
<evidence type="ECO:0000259" key="2">
    <source>
        <dbReference type="Pfam" id="PF13454"/>
    </source>
</evidence>
<reference evidence="3 4" key="1">
    <citation type="submission" date="2021-03" db="EMBL/GenBank/DDBJ databases">
        <title>Sequencing the genomes of 1000 actinobacteria strains.</title>
        <authorList>
            <person name="Klenk H.-P."/>
        </authorList>
    </citation>
    <scope>NUCLEOTIDE SEQUENCE [LARGE SCALE GENOMIC DNA]</scope>
    <source>
        <strain evidence="3 4">DSM 46670</strain>
    </source>
</reference>
<evidence type="ECO:0000313" key="4">
    <source>
        <dbReference type="Proteomes" id="UP001519332"/>
    </source>
</evidence>
<dbReference type="EMBL" id="JAGINW010000001">
    <property type="protein sequence ID" value="MBP2320123.1"/>
    <property type="molecule type" value="Genomic_DNA"/>
</dbReference>
<feature type="domain" description="FAD-dependent urate hydroxylase HpyO/Asp monooxygenase CreE-like FAD/NAD(P)-binding" evidence="2">
    <location>
        <begin position="20"/>
        <end position="201"/>
    </location>
</feature>
<dbReference type="SUPFAM" id="SSF51905">
    <property type="entry name" value="FAD/NAD(P)-binding domain"/>
    <property type="match status" value="1"/>
</dbReference>
<keyword evidence="4" id="KW-1185">Reference proteome</keyword>
<dbReference type="PANTHER" id="PTHR40254">
    <property type="entry name" value="BLR0577 PROTEIN"/>
    <property type="match status" value="1"/>
</dbReference>
<dbReference type="InterPro" id="IPR052189">
    <property type="entry name" value="L-asp_N-monooxygenase_NS-form"/>
</dbReference>
<evidence type="ECO:0000313" key="3">
    <source>
        <dbReference type="EMBL" id="MBP2320123.1"/>
    </source>
</evidence>